<keyword evidence="4" id="KW-1185">Reference proteome</keyword>
<gene>
    <name evidence="3" type="ORF">DVH24_035902</name>
</gene>
<accession>A0A498JTT8</accession>
<dbReference type="AlphaFoldDB" id="A0A498JTT8"/>
<reference evidence="3 4" key="1">
    <citation type="submission" date="2018-10" db="EMBL/GenBank/DDBJ databases">
        <title>A high-quality apple genome assembly.</title>
        <authorList>
            <person name="Hu J."/>
        </authorList>
    </citation>
    <scope>NUCLEOTIDE SEQUENCE [LARGE SCALE GENOMIC DNA]</scope>
    <source>
        <strain evidence="4">cv. HFTH1</strain>
        <tissue evidence="3">Young leaf</tissue>
    </source>
</reference>
<name>A0A498JTT8_MALDO</name>
<evidence type="ECO:0000256" key="2">
    <source>
        <dbReference type="SAM" id="Phobius"/>
    </source>
</evidence>
<feature type="transmembrane region" description="Helical" evidence="2">
    <location>
        <begin position="33"/>
        <end position="66"/>
    </location>
</feature>
<evidence type="ECO:0000313" key="4">
    <source>
        <dbReference type="Proteomes" id="UP000290289"/>
    </source>
</evidence>
<sequence length="74" mass="7866">MAQASGTASSPTTNSSTSSSPMMTLSMGHLRHLLLLRCFVIAMVVALKLLILALPSACLLINWVIFTMTASQSQ</sequence>
<organism evidence="3 4">
    <name type="scientific">Malus domestica</name>
    <name type="common">Apple</name>
    <name type="synonym">Pyrus malus</name>
    <dbReference type="NCBI Taxonomy" id="3750"/>
    <lineage>
        <taxon>Eukaryota</taxon>
        <taxon>Viridiplantae</taxon>
        <taxon>Streptophyta</taxon>
        <taxon>Embryophyta</taxon>
        <taxon>Tracheophyta</taxon>
        <taxon>Spermatophyta</taxon>
        <taxon>Magnoliopsida</taxon>
        <taxon>eudicotyledons</taxon>
        <taxon>Gunneridae</taxon>
        <taxon>Pentapetalae</taxon>
        <taxon>rosids</taxon>
        <taxon>fabids</taxon>
        <taxon>Rosales</taxon>
        <taxon>Rosaceae</taxon>
        <taxon>Amygdaloideae</taxon>
        <taxon>Maleae</taxon>
        <taxon>Malus</taxon>
    </lineage>
</organism>
<protein>
    <submittedName>
        <fullName evidence="3">Uncharacterized protein</fullName>
    </submittedName>
</protein>
<evidence type="ECO:0000313" key="3">
    <source>
        <dbReference type="EMBL" id="RXH97234.1"/>
    </source>
</evidence>
<dbReference type="Proteomes" id="UP000290289">
    <property type="component" value="Chromosome 6"/>
</dbReference>
<proteinExistence type="predicted"/>
<keyword evidence="2" id="KW-1133">Transmembrane helix</keyword>
<keyword evidence="2" id="KW-0472">Membrane</keyword>
<evidence type="ECO:0000256" key="1">
    <source>
        <dbReference type="SAM" id="MobiDB-lite"/>
    </source>
</evidence>
<keyword evidence="2" id="KW-0812">Transmembrane</keyword>
<feature type="region of interest" description="Disordered" evidence="1">
    <location>
        <begin position="1"/>
        <end position="21"/>
    </location>
</feature>
<comment type="caution">
    <text evidence="3">The sequence shown here is derived from an EMBL/GenBank/DDBJ whole genome shotgun (WGS) entry which is preliminary data.</text>
</comment>
<dbReference type="EMBL" id="RDQH01000332">
    <property type="protein sequence ID" value="RXH97234.1"/>
    <property type="molecule type" value="Genomic_DNA"/>
</dbReference>